<comment type="caution">
    <text evidence="2">The sequence shown here is derived from an EMBL/GenBank/DDBJ whole genome shotgun (WGS) entry which is preliminary data.</text>
</comment>
<name>A0ABP4LJ92_9ACTN</name>
<gene>
    <name evidence="2" type="ORF">GCM10009741_25680</name>
</gene>
<evidence type="ECO:0000313" key="2">
    <source>
        <dbReference type="EMBL" id="GAA1522958.1"/>
    </source>
</evidence>
<accession>A0ABP4LJ92</accession>
<feature type="region of interest" description="Disordered" evidence="1">
    <location>
        <begin position="1"/>
        <end position="62"/>
    </location>
</feature>
<evidence type="ECO:0000256" key="1">
    <source>
        <dbReference type="SAM" id="MobiDB-lite"/>
    </source>
</evidence>
<sequence>MRVGTGDADPGVSDVERDPHPPAHQCASAGGQGESPPEPRTVLPRPLESGAVISEPAARGVRRTGVADPGVAVDDLLIVRPNP</sequence>
<dbReference type="Proteomes" id="UP001500363">
    <property type="component" value="Unassembled WGS sequence"/>
</dbReference>
<proteinExistence type="predicted"/>
<dbReference type="EMBL" id="BAAANC010000001">
    <property type="protein sequence ID" value="GAA1522958.1"/>
    <property type="molecule type" value="Genomic_DNA"/>
</dbReference>
<evidence type="ECO:0000313" key="3">
    <source>
        <dbReference type="Proteomes" id="UP001500363"/>
    </source>
</evidence>
<protein>
    <submittedName>
        <fullName evidence="2">Uncharacterized protein</fullName>
    </submittedName>
</protein>
<organism evidence="2 3">
    <name type="scientific">Kribbella lupini</name>
    <dbReference type="NCBI Taxonomy" id="291602"/>
    <lineage>
        <taxon>Bacteria</taxon>
        <taxon>Bacillati</taxon>
        <taxon>Actinomycetota</taxon>
        <taxon>Actinomycetes</taxon>
        <taxon>Propionibacteriales</taxon>
        <taxon>Kribbellaceae</taxon>
        <taxon>Kribbella</taxon>
    </lineage>
</organism>
<keyword evidence="3" id="KW-1185">Reference proteome</keyword>
<reference evidence="3" key="1">
    <citation type="journal article" date="2019" name="Int. J. Syst. Evol. Microbiol.">
        <title>The Global Catalogue of Microorganisms (GCM) 10K type strain sequencing project: providing services to taxonomists for standard genome sequencing and annotation.</title>
        <authorList>
            <consortium name="The Broad Institute Genomics Platform"/>
            <consortium name="The Broad Institute Genome Sequencing Center for Infectious Disease"/>
            <person name="Wu L."/>
            <person name="Ma J."/>
        </authorList>
    </citation>
    <scope>NUCLEOTIDE SEQUENCE [LARGE SCALE GENOMIC DNA]</scope>
    <source>
        <strain evidence="3">JCM 14303</strain>
    </source>
</reference>